<organism evidence="1 2">
    <name type="scientific">Brachionus plicatilis</name>
    <name type="common">Marine rotifer</name>
    <name type="synonym">Brachionus muelleri</name>
    <dbReference type="NCBI Taxonomy" id="10195"/>
    <lineage>
        <taxon>Eukaryota</taxon>
        <taxon>Metazoa</taxon>
        <taxon>Spiralia</taxon>
        <taxon>Gnathifera</taxon>
        <taxon>Rotifera</taxon>
        <taxon>Eurotatoria</taxon>
        <taxon>Monogononta</taxon>
        <taxon>Pseudotrocha</taxon>
        <taxon>Ploima</taxon>
        <taxon>Brachionidae</taxon>
        <taxon>Brachionus</taxon>
    </lineage>
</organism>
<gene>
    <name evidence="1" type="ORF">BpHYR1_021844</name>
</gene>
<dbReference type="EMBL" id="REGN01000323">
    <property type="protein sequence ID" value="RNA42745.1"/>
    <property type="molecule type" value="Genomic_DNA"/>
</dbReference>
<sequence>MDTTVRVSIGCQSRFVFDVAVLAPLLLLLFAQLLGLANALNTLIATNGQIVELEAVVVGVVEAVGVAALGRQRVKVEPSVRIDIGVGGLSRLTTVH</sequence>
<dbReference type="AlphaFoldDB" id="A0A3M7T459"/>
<comment type="caution">
    <text evidence="1">The sequence shown here is derived from an EMBL/GenBank/DDBJ whole genome shotgun (WGS) entry which is preliminary data.</text>
</comment>
<accession>A0A3M7T459</accession>
<dbReference type="Proteomes" id="UP000276133">
    <property type="component" value="Unassembled WGS sequence"/>
</dbReference>
<reference evidence="1 2" key="1">
    <citation type="journal article" date="2018" name="Sci. Rep.">
        <title>Genomic signatures of local adaptation to the degree of environmental predictability in rotifers.</title>
        <authorList>
            <person name="Franch-Gras L."/>
            <person name="Hahn C."/>
            <person name="Garcia-Roger E.M."/>
            <person name="Carmona M.J."/>
            <person name="Serra M."/>
            <person name="Gomez A."/>
        </authorList>
    </citation>
    <scope>NUCLEOTIDE SEQUENCE [LARGE SCALE GENOMIC DNA]</scope>
    <source>
        <strain evidence="1">HYR1</strain>
    </source>
</reference>
<evidence type="ECO:0000313" key="1">
    <source>
        <dbReference type="EMBL" id="RNA42745.1"/>
    </source>
</evidence>
<name>A0A3M7T459_BRAPC</name>
<protein>
    <submittedName>
        <fullName evidence="1">Uncharacterized protein</fullName>
    </submittedName>
</protein>
<keyword evidence="2" id="KW-1185">Reference proteome</keyword>
<evidence type="ECO:0000313" key="2">
    <source>
        <dbReference type="Proteomes" id="UP000276133"/>
    </source>
</evidence>
<proteinExistence type="predicted"/>